<reference evidence="2" key="1">
    <citation type="submission" date="2023-06" db="EMBL/GenBank/DDBJ databases">
        <title>Genome-scale phylogeny and comparative genomics of the fungal order Sordariales.</title>
        <authorList>
            <consortium name="Lawrence Berkeley National Laboratory"/>
            <person name="Hensen N."/>
            <person name="Bonometti L."/>
            <person name="Westerberg I."/>
            <person name="Brannstrom I.O."/>
            <person name="Guillou S."/>
            <person name="Cros-Aarteil S."/>
            <person name="Calhoun S."/>
            <person name="Haridas S."/>
            <person name="Kuo A."/>
            <person name="Mondo S."/>
            <person name="Pangilinan J."/>
            <person name="Riley R."/>
            <person name="LaButti K."/>
            <person name="Andreopoulos B."/>
            <person name="Lipzen A."/>
            <person name="Chen C."/>
            <person name="Yanf M."/>
            <person name="Daum C."/>
            <person name="Ng V."/>
            <person name="Clum A."/>
            <person name="Steindorff A."/>
            <person name="Ohm R."/>
            <person name="Martin F."/>
            <person name="Silar P."/>
            <person name="Natvig D."/>
            <person name="Lalanne C."/>
            <person name="Gautier V."/>
            <person name="Ament-velasquez S.L."/>
            <person name="Kruys A."/>
            <person name="Hutchinson M.I."/>
            <person name="Powell A.J."/>
            <person name="Barry K."/>
            <person name="Miller A.N."/>
            <person name="Grigoriev I.V."/>
            <person name="Debuchy R."/>
            <person name="Gladieux P."/>
            <person name="Thoren M.H."/>
            <person name="Johannesson H."/>
        </authorList>
    </citation>
    <scope>NUCLEOTIDE SEQUENCE</scope>
    <source>
        <strain evidence="2">SMH2392-1A</strain>
    </source>
</reference>
<keyword evidence="3" id="KW-1185">Reference proteome</keyword>
<dbReference type="GeneID" id="85316961"/>
<evidence type="ECO:0000256" key="1">
    <source>
        <dbReference type="SAM" id="SignalP"/>
    </source>
</evidence>
<accession>A0AA40ATN6</accession>
<feature type="chain" id="PRO_5041404376" description="Heterokaryon incompatibility domain-containing protein" evidence="1">
    <location>
        <begin position="18"/>
        <end position="130"/>
    </location>
</feature>
<organism evidence="2 3">
    <name type="scientific">Lasiosphaeria miniovina</name>
    <dbReference type="NCBI Taxonomy" id="1954250"/>
    <lineage>
        <taxon>Eukaryota</taxon>
        <taxon>Fungi</taxon>
        <taxon>Dikarya</taxon>
        <taxon>Ascomycota</taxon>
        <taxon>Pezizomycotina</taxon>
        <taxon>Sordariomycetes</taxon>
        <taxon>Sordariomycetidae</taxon>
        <taxon>Sordariales</taxon>
        <taxon>Lasiosphaeriaceae</taxon>
        <taxon>Lasiosphaeria</taxon>
    </lineage>
</organism>
<name>A0AA40ATN6_9PEZI</name>
<evidence type="ECO:0000313" key="2">
    <source>
        <dbReference type="EMBL" id="KAK0721766.1"/>
    </source>
</evidence>
<gene>
    <name evidence="2" type="ORF">B0T26DRAFT_192517</name>
</gene>
<keyword evidence="1" id="KW-0732">Signal</keyword>
<sequence length="130" mass="15030">MAWRVIPLFAILLGSRASWSPRIRRLSTFNPSFCRNLSAKRRDESENDEPFQYETLPSPTQWIRLLRIEPSPRASDPIICLLEDRRLADGGEDYEALSYVWGDDPAECNISINARPAFHSDQTEQIWAHI</sequence>
<comment type="caution">
    <text evidence="2">The sequence shown here is derived from an EMBL/GenBank/DDBJ whole genome shotgun (WGS) entry which is preliminary data.</text>
</comment>
<dbReference type="Proteomes" id="UP001172101">
    <property type="component" value="Unassembled WGS sequence"/>
</dbReference>
<evidence type="ECO:0000313" key="3">
    <source>
        <dbReference type="Proteomes" id="UP001172101"/>
    </source>
</evidence>
<feature type="signal peptide" evidence="1">
    <location>
        <begin position="1"/>
        <end position="17"/>
    </location>
</feature>
<evidence type="ECO:0008006" key="4">
    <source>
        <dbReference type="Google" id="ProtNLM"/>
    </source>
</evidence>
<dbReference type="RefSeq" id="XP_060297690.1">
    <property type="nucleotide sequence ID" value="XM_060433691.1"/>
</dbReference>
<dbReference type="AlphaFoldDB" id="A0AA40ATN6"/>
<dbReference type="EMBL" id="JAUIRO010000003">
    <property type="protein sequence ID" value="KAK0721766.1"/>
    <property type="molecule type" value="Genomic_DNA"/>
</dbReference>
<proteinExistence type="predicted"/>
<protein>
    <recommendedName>
        <fullName evidence="4">Heterokaryon incompatibility domain-containing protein</fullName>
    </recommendedName>
</protein>